<evidence type="ECO:0000313" key="6">
    <source>
        <dbReference type="Proteomes" id="UP000694865"/>
    </source>
</evidence>
<proteinExistence type="predicted"/>
<organism evidence="6 7">
    <name type="scientific">Saccoglossus kowalevskii</name>
    <name type="common">Acorn worm</name>
    <dbReference type="NCBI Taxonomy" id="10224"/>
    <lineage>
        <taxon>Eukaryota</taxon>
        <taxon>Metazoa</taxon>
        <taxon>Hemichordata</taxon>
        <taxon>Enteropneusta</taxon>
        <taxon>Harrimaniidae</taxon>
        <taxon>Saccoglossus</taxon>
    </lineage>
</organism>
<protein>
    <submittedName>
        <fullName evidence="7">Uncharacterized protein LOC102806698</fullName>
    </submittedName>
</protein>
<reference evidence="7" key="1">
    <citation type="submission" date="2025-08" db="UniProtKB">
        <authorList>
            <consortium name="RefSeq"/>
        </authorList>
    </citation>
    <scope>IDENTIFICATION</scope>
    <source>
        <tissue evidence="7">Testes</tissue>
    </source>
</reference>
<evidence type="ECO:0000256" key="4">
    <source>
        <dbReference type="ARBA" id="ARBA00023136"/>
    </source>
</evidence>
<evidence type="ECO:0000256" key="1">
    <source>
        <dbReference type="ARBA" id="ARBA00004141"/>
    </source>
</evidence>
<keyword evidence="3" id="KW-1133">Transmembrane helix</keyword>
<evidence type="ECO:0000256" key="2">
    <source>
        <dbReference type="ARBA" id="ARBA00022692"/>
    </source>
</evidence>
<dbReference type="Pfam" id="PF05277">
    <property type="entry name" value="DUF726"/>
    <property type="match status" value="1"/>
</dbReference>
<dbReference type="Proteomes" id="UP000694865">
    <property type="component" value="Unplaced"/>
</dbReference>
<accession>A0ABM0M3N1</accession>
<dbReference type="GeneID" id="102806698"/>
<keyword evidence="6" id="KW-1185">Reference proteome</keyword>
<gene>
    <name evidence="7" type="primary">LOC102806698</name>
</gene>
<evidence type="ECO:0000256" key="3">
    <source>
        <dbReference type="ARBA" id="ARBA00022989"/>
    </source>
</evidence>
<evidence type="ECO:0000256" key="5">
    <source>
        <dbReference type="SAM" id="MobiDB-lite"/>
    </source>
</evidence>
<dbReference type="RefSeq" id="XP_006814622.1">
    <property type="nucleotide sequence ID" value="XM_006814559.1"/>
</dbReference>
<keyword evidence="4" id="KW-0472">Membrane</keyword>
<name>A0ABM0M3N1_SACKO</name>
<keyword evidence="2" id="KW-0812">Transmembrane</keyword>
<feature type="region of interest" description="Disordered" evidence="5">
    <location>
        <begin position="33"/>
        <end position="58"/>
    </location>
</feature>
<evidence type="ECO:0000313" key="7">
    <source>
        <dbReference type="RefSeq" id="XP_006814622.1"/>
    </source>
</evidence>
<sequence length="110" mass="11875">MVNVDLSDVVDGHLDYSKKMDIILRIIGVSLNDNPTMKLSGEGEKKKKPDDETDKDGEKGLILEAAGVCMDENVDVDDVEIAEDALGEEIGDVELEEVGATGVDNQSNRV</sequence>
<feature type="compositionally biased region" description="Basic and acidic residues" evidence="5">
    <location>
        <begin position="41"/>
        <end position="58"/>
    </location>
</feature>
<comment type="subcellular location">
    <subcellularLocation>
        <location evidence="1">Membrane</location>
        <topology evidence="1">Multi-pass membrane protein</topology>
    </subcellularLocation>
</comment>
<dbReference type="InterPro" id="IPR007941">
    <property type="entry name" value="DUF726"/>
</dbReference>